<gene>
    <name evidence="1" type="ORF">GO986_12705</name>
</gene>
<organism evidence="1 2">
    <name type="scientific">Deinococcus arboris</name>
    <dbReference type="NCBI Taxonomy" id="2682977"/>
    <lineage>
        <taxon>Bacteria</taxon>
        <taxon>Thermotogati</taxon>
        <taxon>Deinococcota</taxon>
        <taxon>Deinococci</taxon>
        <taxon>Deinococcales</taxon>
        <taxon>Deinococcaceae</taxon>
        <taxon>Deinococcus</taxon>
    </lineage>
</organism>
<comment type="caution">
    <text evidence="1">The sequence shown here is derived from an EMBL/GenBank/DDBJ whole genome shotgun (WGS) entry which is preliminary data.</text>
</comment>
<keyword evidence="2" id="KW-1185">Reference proteome</keyword>
<sequence>MANVQVQGRVGLDVKLNLVKLGEQTGLSKSALIEELLGQALSGQDSELATTFLIPKLEAMVEVAVGRHFEHLAKLQTRAAIDANTSVTLLMGLYQLLNPKADDAALHQIQQGARRMAYDSLTRRSTEVEALLSADVPARPAC</sequence>
<protein>
    <submittedName>
        <fullName evidence="1">Uncharacterized protein</fullName>
    </submittedName>
</protein>
<evidence type="ECO:0000313" key="1">
    <source>
        <dbReference type="EMBL" id="MVN87627.1"/>
    </source>
</evidence>
<proteinExistence type="predicted"/>
<evidence type="ECO:0000313" key="2">
    <source>
        <dbReference type="Proteomes" id="UP000483286"/>
    </source>
</evidence>
<accession>A0A7C9HSK3</accession>
<dbReference type="Proteomes" id="UP000483286">
    <property type="component" value="Unassembled WGS sequence"/>
</dbReference>
<reference evidence="1 2" key="1">
    <citation type="submission" date="2019-12" db="EMBL/GenBank/DDBJ databases">
        <title>Deinococcus sp. HMF7620 Genome sequencing and assembly.</title>
        <authorList>
            <person name="Kang H."/>
            <person name="Kim H."/>
            <person name="Joh K."/>
        </authorList>
    </citation>
    <scope>NUCLEOTIDE SEQUENCE [LARGE SCALE GENOMIC DNA]</scope>
    <source>
        <strain evidence="1 2">HMF7620</strain>
    </source>
</reference>
<dbReference type="AlphaFoldDB" id="A0A7C9HSK3"/>
<dbReference type="RefSeq" id="WP_157459680.1">
    <property type="nucleotide sequence ID" value="NZ_WQLB01000016.1"/>
</dbReference>
<dbReference type="EMBL" id="WQLB01000016">
    <property type="protein sequence ID" value="MVN87627.1"/>
    <property type="molecule type" value="Genomic_DNA"/>
</dbReference>
<name>A0A7C9HSK3_9DEIO</name>